<dbReference type="SUPFAM" id="SSF53474">
    <property type="entry name" value="alpha/beta-Hydrolases"/>
    <property type="match status" value="1"/>
</dbReference>
<dbReference type="Pfam" id="PF00561">
    <property type="entry name" value="Abhydrolase_1"/>
    <property type="match status" value="1"/>
</dbReference>
<dbReference type="Proteomes" id="UP001597534">
    <property type="component" value="Unassembled WGS sequence"/>
</dbReference>
<reference evidence="3" key="1">
    <citation type="journal article" date="2019" name="Int. J. Syst. Evol. Microbiol.">
        <title>The Global Catalogue of Microorganisms (GCM) 10K type strain sequencing project: providing services to taxonomists for standard genome sequencing and annotation.</title>
        <authorList>
            <consortium name="The Broad Institute Genomics Platform"/>
            <consortium name="The Broad Institute Genome Sequencing Center for Infectious Disease"/>
            <person name="Wu L."/>
            <person name="Ma J."/>
        </authorList>
    </citation>
    <scope>NUCLEOTIDE SEQUENCE [LARGE SCALE GENOMIC DNA]</scope>
    <source>
        <strain evidence="3">KCTC 22671</strain>
    </source>
</reference>
<proteinExistence type="predicted"/>
<sequence length="349" mass="39493">MNKYNYFTLLVLFLFTYSCKQTKYEIKSESKFIQVKGIKTHYLDFGGDGLPIILVHSEGWDATTYKDFGPKLTNNNRVIAVTRPGYGESEISSYKVENQGDHLIAFADVLGIDKAVFIANSSASKELTYLAENYPNRLAGVVYLSGPVAPWGDVSLEDPYKAFEMYGRASPVANSEKNDRETITLARMEYRPKHYDSDSIQIDVPALVIAANNGREGNEKGVAALVFVGSPLMDELRETFPPSSLKRHLDLIAKDSVYRITELNKIQDSIARNYFFKLASDTSLQRKVLEFHLEKVYPVTLEAQDKLMKAYGQNLKLVRLDVPQIIGYEYRDTPELIILPIKSFLKDLN</sequence>
<keyword evidence="3" id="KW-1185">Reference proteome</keyword>
<evidence type="ECO:0000259" key="1">
    <source>
        <dbReference type="Pfam" id="PF00561"/>
    </source>
</evidence>
<dbReference type="InterPro" id="IPR029058">
    <property type="entry name" value="AB_hydrolase_fold"/>
</dbReference>
<evidence type="ECO:0000313" key="2">
    <source>
        <dbReference type="EMBL" id="MFD2891512.1"/>
    </source>
</evidence>
<evidence type="ECO:0000313" key="3">
    <source>
        <dbReference type="Proteomes" id="UP001597534"/>
    </source>
</evidence>
<accession>A0ABW5YKR7</accession>
<dbReference type="InterPro" id="IPR000073">
    <property type="entry name" value="AB_hydrolase_1"/>
</dbReference>
<protein>
    <submittedName>
        <fullName evidence="2">Alpha/beta fold hydrolase</fullName>
    </submittedName>
</protein>
<dbReference type="PANTHER" id="PTHR46438">
    <property type="entry name" value="ALPHA/BETA-HYDROLASES SUPERFAMILY PROTEIN"/>
    <property type="match status" value="1"/>
</dbReference>
<feature type="domain" description="AB hydrolase-1" evidence="1">
    <location>
        <begin position="68"/>
        <end position="184"/>
    </location>
</feature>
<organism evidence="2 3">
    <name type="scientific">Flavobacterium chuncheonense</name>
    <dbReference type="NCBI Taxonomy" id="2026653"/>
    <lineage>
        <taxon>Bacteria</taxon>
        <taxon>Pseudomonadati</taxon>
        <taxon>Bacteroidota</taxon>
        <taxon>Flavobacteriia</taxon>
        <taxon>Flavobacteriales</taxon>
        <taxon>Flavobacteriaceae</taxon>
        <taxon>Flavobacterium</taxon>
    </lineage>
</organism>
<dbReference type="EMBL" id="JBHUPC010000012">
    <property type="protein sequence ID" value="MFD2891512.1"/>
    <property type="molecule type" value="Genomic_DNA"/>
</dbReference>
<dbReference type="PANTHER" id="PTHR46438:SF11">
    <property type="entry name" value="LIPASE-RELATED"/>
    <property type="match status" value="1"/>
</dbReference>
<comment type="caution">
    <text evidence="2">The sequence shown here is derived from an EMBL/GenBank/DDBJ whole genome shotgun (WGS) entry which is preliminary data.</text>
</comment>
<name>A0ABW5YKR7_9FLAO</name>
<dbReference type="PROSITE" id="PS51257">
    <property type="entry name" value="PROKAR_LIPOPROTEIN"/>
    <property type="match status" value="1"/>
</dbReference>
<dbReference type="Gene3D" id="3.40.50.1820">
    <property type="entry name" value="alpha/beta hydrolase"/>
    <property type="match status" value="1"/>
</dbReference>
<gene>
    <name evidence="2" type="ORF">ACFS5J_05720</name>
</gene>
<dbReference type="GO" id="GO:0016787">
    <property type="term" value="F:hydrolase activity"/>
    <property type="evidence" value="ECO:0007669"/>
    <property type="project" value="UniProtKB-KW"/>
</dbReference>
<keyword evidence="2" id="KW-0378">Hydrolase</keyword>
<dbReference type="RefSeq" id="WP_379811097.1">
    <property type="nucleotide sequence ID" value="NZ_JBHUPC010000012.1"/>
</dbReference>